<dbReference type="InterPro" id="IPR008947">
    <property type="entry name" value="PLipase_C/P1_nuclease_dom_sf"/>
</dbReference>
<dbReference type="GO" id="GO:0004519">
    <property type="term" value="F:endonuclease activity"/>
    <property type="evidence" value="ECO:0007669"/>
    <property type="project" value="UniProtKB-KW"/>
</dbReference>
<keyword evidence="2" id="KW-0479">Metal-binding</keyword>
<evidence type="ECO:0000256" key="4">
    <source>
        <dbReference type="ARBA" id="ARBA00022801"/>
    </source>
</evidence>
<dbReference type="GO" id="GO:0046872">
    <property type="term" value="F:metal ion binding"/>
    <property type="evidence" value="ECO:0007669"/>
    <property type="project" value="UniProtKB-KW"/>
</dbReference>
<dbReference type="GO" id="GO:0006308">
    <property type="term" value="P:DNA catabolic process"/>
    <property type="evidence" value="ECO:0007669"/>
    <property type="project" value="InterPro"/>
</dbReference>
<evidence type="ECO:0000256" key="3">
    <source>
        <dbReference type="ARBA" id="ARBA00022759"/>
    </source>
</evidence>
<proteinExistence type="predicted"/>
<dbReference type="Pfam" id="PF02265">
    <property type="entry name" value="S1-P1_nuclease"/>
    <property type="match status" value="1"/>
</dbReference>
<dbReference type="Gene3D" id="1.10.575.10">
    <property type="entry name" value="P1 Nuclease"/>
    <property type="match status" value="1"/>
</dbReference>
<dbReference type="PANTHER" id="PTHR33146:SF26">
    <property type="entry name" value="ENDONUCLEASE 4"/>
    <property type="match status" value="1"/>
</dbReference>
<keyword evidence="3" id="KW-0255">Endonuclease</keyword>
<dbReference type="RefSeq" id="WP_202854430.1">
    <property type="nucleotide sequence ID" value="NZ_JAEUGD010000002.1"/>
</dbReference>
<keyword evidence="1" id="KW-0540">Nuclease</keyword>
<dbReference type="AlphaFoldDB" id="A0A937KAS8"/>
<comment type="caution">
    <text evidence="7">The sequence shown here is derived from an EMBL/GenBank/DDBJ whole genome shotgun (WGS) entry which is preliminary data.</text>
</comment>
<evidence type="ECO:0000313" key="7">
    <source>
        <dbReference type="EMBL" id="MBL6444889.1"/>
    </source>
</evidence>
<keyword evidence="5" id="KW-1015">Disulfide bond</keyword>
<dbReference type="CDD" id="cd11010">
    <property type="entry name" value="S1-P1_nuclease"/>
    <property type="match status" value="1"/>
</dbReference>
<evidence type="ECO:0000256" key="5">
    <source>
        <dbReference type="ARBA" id="ARBA00023157"/>
    </source>
</evidence>
<evidence type="ECO:0000313" key="8">
    <source>
        <dbReference type="Proteomes" id="UP000614216"/>
    </source>
</evidence>
<gene>
    <name evidence="7" type="ORF">JMN32_01120</name>
</gene>
<accession>A0A937KAS8</accession>
<evidence type="ECO:0000256" key="1">
    <source>
        <dbReference type="ARBA" id="ARBA00022722"/>
    </source>
</evidence>
<protein>
    <submittedName>
        <fullName evidence="7">S1/P1 nuclease</fullName>
    </submittedName>
</protein>
<dbReference type="GO" id="GO:0003676">
    <property type="term" value="F:nucleic acid binding"/>
    <property type="evidence" value="ECO:0007669"/>
    <property type="project" value="InterPro"/>
</dbReference>
<keyword evidence="8" id="KW-1185">Reference proteome</keyword>
<evidence type="ECO:0000256" key="2">
    <source>
        <dbReference type="ARBA" id="ARBA00022723"/>
    </source>
</evidence>
<dbReference type="SUPFAM" id="SSF48537">
    <property type="entry name" value="Phospholipase C/P1 nuclease"/>
    <property type="match status" value="1"/>
</dbReference>
<evidence type="ECO:0000256" key="6">
    <source>
        <dbReference type="ARBA" id="ARBA00023180"/>
    </source>
</evidence>
<dbReference type="EMBL" id="JAEUGD010000002">
    <property type="protein sequence ID" value="MBL6444889.1"/>
    <property type="molecule type" value="Genomic_DNA"/>
</dbReference>
<keyword evidence="6" id="KW-0325">Glycoprotein</keyword>
<dbReference type="Proteomes" id="UP000614216">
    <property type="component" value="Unassembled WGS sequence"/>
</dbReference>
<dbReference type="InterPro" id="IPR003154">
    <property type="entry name" value="S1/P1nuclease"/>
</dbReference>
<reference evidence="7" key="1">
    <citation type="submission" date="2021-01" db="EMBL/GenBank/DDBJ databases">
        <title>Fulvivirga kasyanovii gen. nov., sp nov., a novel member of the phylum Bacteroidetes isolated from seawater in a mussel farm.</title>
        <authorList>
            <person name="Zhao L.-H."/>
            <person name="Wang Z.-J."/>
        </authorList>
    </citation>
    <scope>NUCLEOTIDE SEQUENCE</scope>
    <source>
        <strain evidence="7">29W222</strain>
    </source>
</reference>
<name>A0A937KAS8_9BACT</name>
<dbReference type="GO" id="GO:0016788">
    <property type="term" value="F:hydrolase activity, acting on ester bonds"/>
    <property type="evidence" value="ECO:0007669"/>
    <property type="project" value="InterPro"/>
</dbReference>
<sequence length="254" mass="29271">MIRKAVIILCTFVSLHVFGWGMIGHRTVGQIAESHLSKRAKKKINEILGGESLAVVSNWMDDIKSDDSYDHTHAWHWVTIPEGQTYEQSDKNPDGDVIATIERLISELKQSNISKKQEAEKLKMLVHLIGDIHQPLHVGFGHDMGGNKVDVEWFWKSSNLHRVWDSEMIDSKRYSYTELSTISDNVSKEQIKLWQSANVRDWANESIALRKQVYNLPEHKNLNYEYRYQNWSTVKLRLAQAGVRLAGILNEIYG</sequence>
<keyword evidence="4" id="KW-0378">Hydrolase</keyword>
<organism evidence="7 8">
    <name type="scientific">Fulvivirga marina</name>
    <dbReference type="NCBI Taxonomy" id="2494733"/>
    <lineage>
        <taxon>Bacteria</taxon>
        <taxon>Pseudomonadati</taxon>
        <taxon>Bacteroidota</taxon>
        <taxon>Cytophagia</taxon>
        <taxon>Cytophagales</taxon>
        <taxon>Fulvivirgaceae</taxon>
        <taxon>Fulvivirga</taxon>
    </lineage>
</organism>
<dbReference type="PANTHER" id="PTHR33146">
    <property type="entry name" value="ENDONUCLEASE 4"/>
    <property type="match status" value="1"/>
</dbReference>